<dbReference type="RefSeq" id="XP_008706011.2">
    <property type="nucleotide sequence ID" value="XM_008707789.2"/>
</dbReference>
<evidence type="ECO:0000313" key="2">
    <source>
        <dbReference type="RefSeq" id="XP_008706011.2"/>
    </source>
</evidence>
<proteinExistence type="predicted"/>
<name>A0A384DG96_URSMA</name>
<dbReference type="Proteomes" id="UP000261680">
    <property type="component" value="Unplaced"/>
</dbReference>
<sequence>MAVKNLAMSKERCGLCPRPVGGHPEALGVSCLGASLFPWGLWFAAWWSSVIGVGLLVSWGPEMRPIIGWPAMPACQSPSEDWTLRPREASPPGTTPRVCSPPLPGGVLCPPWGEGGRSPAPGTFLDSTCGSLPLADFNMHPLVIINHSREYNSVQGLLSLLSKLSKLGGLWEPWTSQLASEEVSGSPGLHSWRQKRSRGALDFTVGVRRGGGLGEPWTSQLASEEGVVSGSPGLHSWRQKRGWSRGALDFTVGIRRGGGLGEPWTSQLASEEGVVSGSSGLHSWCQKRSRGALPKLSAVCFRGCNPVFLGGPCDGGVSGPQSTLGGIVFCRRSVCAGLSCPHRVVLHLSLLDTRGFQWCRNH</sequence>
<protein>
    <submittedName>
        <fullName evidence="2">Uncharacterized protein LOC103678444</fullName>
    </submittedName>
</protein>
<reference evidence="2" key="1">
    <citation type="submission" date="2025-08" db="UniProtKB">
        <authorList>
            <consortium name="RefSeq"/>
        </authorList>
    </citation>
    <scope>IDENTIFICATION</scope>
    <source>
        <tissue evidence="2">Whole blood</tissue>
    </source>
</reference>
<organism evidence="1 2">
    <name type="scientific">Ursus maritimus</name>
    <name type="common">Polar bear</name>
    <name type="synonym">Thalarctos maritimus</name>
    <dbReference type="NCBI Taxonomy" id="29073"/>
    <lineage>
        <taxon>Eukaryota</taxon>
        <taxon>Metazoa</taxon>
        <taxon>Chordata</taxon>
        <taxon>Craniata</taxon>
        <taxon>Vertebrata</taxon>
        <taxon>Euteleostomi</taxon>
        <taxon>Mammalia</taxon>
        <taxon>Eutheria</taxon>
        <taxon>Laurasiatheria</taxon>
        <taxon>Carnivora</taxon>
        <taxon>Caniformia</taxon>
        <taxon>Ursidae</taxon>
        <taxon>Ursus</taxon>
    </lineage>
</organism>
<dbReference type="AlphaFoldDB" id="A0A384DG96"/>
<dbReference type="KEGG" id="umr:103678444"/>
<keyword evidence="1" id="KW-1185">Reference proteome</keyword>
<evidence type="ECO:0000313" key="1">
    <source>
        <dbReference type="Proteomes" id="UP000261680"/>
    </source>
</evidence>
<gene>
    <name evidence="2" type="primary">LOC103678444</name>
</gene>
<accession>A0A384DG96</accession>
<dbReference type="GeneID" id="103678444"/>